<reference evidence="1 2" key="1">
    <citation type="submission" date="2019-12" db="EMBL/GenBank/DDBJ databases">
        <title>Genomic-based taxomic classification of the family Erythrobacteraceae.</title>
        <authorList>
            <person name="Xu L."/>
        </authorList>
    </citation>
    <scope>NUCLEOTIDE SEQUENCE [LARGE SCALE GENOMIC DNA]</scope>
    <source>
        <strain evidence="1 2">M0322</strain>
    </source>
</reference>
<proteinExistence type="predicted"/>
<sequence length="83" mass="9298">MTHGPIQADQRELMNAIARSLDDVFNPGETRRIAFVVLTAKFGDYEGGRVNYISNGERADIICMMKETIARFEGRYIDQGGKA</sequence>
<dbReference type="EMBL" id="WTYV01000010">
    <property type="protein sequence ID" value="MXO73452.1"/>
    <property type="molecule type" value="Genomic_DNA"/>
</dbReference>
<dbReference type="OrthoDB" id="7509297at2"/>
<gene>
    <name evidence="1" type="ORF">GRI99_17650</name>
</gene>
<dbReference type="RefSeq" id="WP_160773385.1">
    <property type="nucleotide sequence ID" value="NZ_WTYV01000010.1"/>
</dbReference>
<name>A0A844Z1R8_9SPHN</name>
<dbReference type="AlphaFoldDB" id="A0A844Z1R8"/>
<evidence type="ECO:0000313" key="2">
    <source>
        <dbReference type="Proteomes" id="UP000466966"/>
    </source>
</evidence>
<protein>
    <submittedName>
        <fullName evidence="1">Uncharacterized protein</fullName>
    </submittedName>
</protein>
<organism evidence="1 2">
    <name type="scientific">Alteraurantiacibacter buctensis</name>
    <dbReference type="NCBI Taxonomy" id="1503981"/>
    <lineage>
        <taxon>Bacteria</taxon>
        <taxon>Pseudomonadati</taxon>
        <taxon>Pseudomonadota</taxon>
        <taxon>Alphaproteobacteria</taxon>
        <taxon>Sphingomonadales</taxon>
        <taxon>Erythrobacteraceae</taxon>
        <taxon>Alteraurantiacibacter</taxon>
    </lineage>
</organism>
<comment type="caution">
    <text evidence="1">The sequence shown here is derived from an EMBL/GenBank/DDBJ whole genome shotgun (WGS) entry which is preliminary data.</text>
</comment>
<accession>A0A844Z1R8</accession>
<keyword evidence="2" id="KW-1185">Reference proteome</keyword>
<dbReference type="Proteomes" id="UP000466966">
    <property type="component" value="Unassembled WGS sequence"/>
</dbReference>
<evidence type="ECO:0000313" key="1">
    <source>
        <dbReference type="EMBL" id="MXO73452.1"/>
    </source>
</evidence>